<keyword evidence="3" id="KW-1185">Reference proteome</keyword>
<feature type="compositionally biased region" description="Basic and acidic residues" evidence="1">
    <location>
        <begin position="29"/>
        <end position="44"/>
    </location>
</feature>
<feature type="compositionally biased region" description="Basic and acidic residues" evidence="1">
    <location>
        <begin position="467"/>
        <end position="477"/>
    </location>
</feature>
<proteinExistence type="predicted"/>
<feature type="compositionally biased region" description="Basic and acidic residues" evidence="1">
    <location>
        <begin position="443"/>
        <end position="455"/>
    </location>
</feature>
<feature type="region of interest" description="Disordered" evidence="1">
    <location>
        <begin position="443"/>
        <end position="477"/>
    </location>
</feature>
<sequence>MSRHMSKDQAQHVPTILPDQADPPNHAETQTHEETETQHHHAEAQHGQPQHTICEKAHPEPEVVSSSDEEPDQRDLELEHQLQHQELTRAQTEAALRTQLDDTQSRLNETLARIAQLEADLAERPAPPASVCALPERPKVNGNTQPPLQPTDPAQAETASFQTIVEDLRARLDRLQDARRMAESPFLARTRQANRQRRRHEQISAESDEDDLPPARRTRLDPVDDESDSGAVIPGLSAEASAAALKLMAMKNHPAHSLTVQEVSKLRLKNRTDGPTPSQKLDIGDADHYQHWEHSLNQRWTVNWAAYLTDAEKITYALGWLTGNLFTSLEEWWTDDTLPNEAYTDFLFEVQTMLGVQFQPTDAKRDLELTFQHKNEPISQYYARLRTLWRRAKTTPEDRLLKFRSSLSPAYSNALLGRKFDSDKDCYLALLDIENELKARSMERQRALPDQDKRSTIATSTKQPAFHNRENRKEPSFVRDDHIPSAAEKTHNASFGPVAQKPPGWMGFFWKPQSHPKRANTNAHRLLSAQGRCWGCRGSGHMSTDACCPFFDKNNSSPSGQASNKGGHTGNRSGKNISALRTDASAATVSAEATASAPAAQVITSDDE</sequence>
<protein>
    <submittedName>
        <fullName evidence="2">Retrotransposon gag protein</fullName>
    </submittedName>
</protein>
<dbReference type="Proteomes" id="UP000242877">
    <property type="component" value="Unassembled WGS sequence"/>
</dbReference>
<organism evidence="2 3">
    <name type="scientific">Ascosphaera apis ARSEF 7405</name>
    <dbReference type="NCBI Taxonomy" id="392613"/>
    <lineage>
        <taxon>Eukaryota</taxon>
        <taxon>Fungi</taxon>
        <taxon>Dikarya</taxon>
        <taxon>Ascomycota</taxon>
        <taxon>Pezizomycotina</taxon>
        <taxon>Eurotiomycetes</taxon>
        <taxon>Eurotiomycetidae</taxon>
        <taxon>Onygenales</taxon>
        <taxon>Ascosphaeraceae</taxon>
        <taxon>Ascosphaera</taxon>
    </lineage>
</organism>
<dbReference type="VEuPathDB" id="FungiDB:AAP_02685"/>
<accession>A0A167ZXK9</accession>
<feature type="compositionally biased region" description="Basic and acidic residues" evidence="1">
    <location>
        <begin position="1"/>
        <end position="10"/>
    </location>
</feature>
<evidence type="ECO:0000313" key="3">
    <source>
        <dbReference type="Proteomes" id="UP000242877"/>
    </source>
</evidence>
<feature type="region of interest" description="Disordered" evidence="1">
    <location>
        <begin position="556"/>
        <end position="608"/>
    </location>
</feature>
<feature type="region of interest" description="Disordered" evidence="1">
    <location>
        <begin position="1"/>
        <end position="80"/>
    </location>
</feature>
<dbReference type="EMBL" id="AZGZ01000009">
    <property type="protein sequence ID" value="KZZ93219.1"/>
    <property type="molecule type" value="Genomic_DNA"/>
</dbReference>
<dbReference type="OrthoDB" id="4365667at2759"/>
<gene>
    <name evidence="2" type="ORF">AAP_02685</name>
</gene>
<evidence type="ECO:0000256" key="1">
    <source>
        <dbReference type="SAM" id="MobiDB-lite"/>
    </source>
</evidence>
<dbReference type="AlphaFoldDB" id="A0A167ZXK9"/>
<feature type="region of interest" description="Disordered" evidence="1">
    <location>
        <begin position="133"/>
        <end position="158"/>
    </location>
</feature>
<name>A0A167ZXK9_9EURO</name>
<evidence type="ECO:0000313" key="2">
    <source>
        <dbReference type="EMBL" id="KZZ93219.1"/>
    </source>
</evidence>
<feature type="region of interest" description="Disordered" evidence="1">
    <location>
        <begin position="183"/>
        <end position="232"/>
    </location>
</feature>
<feature type="compositionally biased region" description="Low complexity" evidence="1">
    <location>
        <begin position="582"/>
        <end position="600"/>
    </location>
</feature>
<comment type="caution">
    <text evidence="2">The sequence shown here is derived from an EMBL/GenBank/DDBJ whole genome shotgun (WGS) entry which is preliminary data.</text>
</comment>
<reference evidence="2 3" key="1">
    <citation type="journal article" date="2016" name="Genome Biol. Evol.">
        <title>Divergent and convergent evolution of fungal pathogenicity.</title>
        <authorList>
            <person name="Shang Y."/>
            <person name="Xiao G."/>
            <person name="Zheng P."/>
            <person name="Cen K."/>
            <person name="Zhan S."/>
            <person name="Wang C."/>
        </authorList>
    </citation>
    <scope>NUCLEOTIDE SEQUENCE [LARGE SCALE GENOMIC DNA]</scope>
    <source>
        <strain evidence="2 3">ARSEF 7405</strain>
    </source>
</reference>
<feature type="compositionally biased region" description="Polar residues" evidence="1">
    <location>
        <begin position="556"/>
        <end position="576"/>
    </location>
</feature>